<feature type="compositionally biased region" description="Low complexity" evidence="1">
    <location>
        <begin position="203"/>
        <end position="236"/>
    </location>
</feature>
<sequence>MDKTKKTINDIMSKSGHHDTTVHEHVAPAIEQKTIKPTSHEEVSTAVESEVHQDHYHRTVQPIATTEVLPEQHKHRVAGEVTREFDHRDQAATERAIKAEASVLRDDKTIEPTTHTQSRAPVVTGEHVHHHVHETVQPLLQKEVIQPEVIHTAVPVHEVHHNAARIHETTTKQPISIDEYKKTGGGLQGSSTTRTAQFEGCPSEQSQSTTSTSSITEGLKSATSTGISGSTTSSKGMGLGSSGHEEEKKKPGLLDRLNPYKDCR</sequence>
<dbReference type="PANTHER" id="PTHR38703:SF1">
    <property type="entry name" value="ALLERGEN"/>
    <property type="match status" value="1"/>
</dbReference>
<evidence type="ECO:0000256" key="1">
    <source>
        <dbReference type="SAM" id="MobiDB-lite"/>
    </source>
</evidence>
<gene>
    <name evidence="2" type="ORF">QBC47DRAFT_429173</name>
</gene>
<evidence type="ECO:0000313" key="3">
    <source>
        <dbReference type="Proteomes" id="UP001239445"/>
    </source>
</evidence>
<accession>A0AAJ0FAN7</accession>
<dbReference type="Proteomes" id="UP001239445">
    <property type="component" value="Unassembled WGS sequence"/>
</dbReference>
<name>A0AAJ0FAN7_9PEZI</name>
<dbReference type="AlphaFoldDB" id="A0AAJ0FAN7"/>
<evidence type="ECO:0000313" key="2">
    <source>
        <dbReference type="EMBL" id="KAK1761576.1"/>
    </source>
</evidence>
<feature type="region of interest" description="Disordered" evidence="1">
    <location>
        <begin position="164"/>
        <end position="264"/>
    </location>
</feature>
<evidence type="ECO:0008006" key="4">
    <source>
        <dbReference type="Google" id="ProtNLM"/>
    </source>
</evidence>
<feature type="compositionally biased region" description="Basic and acidic residues" evidence="1">
    <location>
        <begin position="243"/>
        <end position="264"/>
    </location>
</feature>
<dbReference type="PANTHER" id="PTHR38703">
    <property type="entry name" value="CHROMOSOME 8, WHOLE GENOME SHOTGUN SEQUENCE"/>
    <property type="match status" value="1"/>
</dbReference>
<proteinExistence type="predicted"/>
<protein>
    <recommendedName>
        <fullName evidence="4">Allergen</fullName>
    </recommendedName>
</protein>
<dbReference type="EMBL" id="MU839827">
    <property type="protein sequence ID" value="KAK1761576.1"/>
    <property type="molecule type" value="Genomic_DNA"/>
</dbReference>
<organism evidence="2 3">
    <name type="scientific">Echria macrotheca</name>
    <dbReference type="NCBI Taxonomy" id="438768"/>
    <lineage>
        <taxon>Eukaryota</taxon>
        <taxon>Fungi</taxon>
        <taxon>Dikarya</taxon>
        <taxon>Ascomycota</taxon>
        <taxon>Pezizomycotina</taxon>
        <taxon>Sordariomycetes</taxon>
        <taxon>Sordariomycetidae</taxon>
        <taxon>Sordariales</taxon>
        <taxon>Schizotheciaceae</taxon>
        <taxon>Echria</taxon>
    </lineage>
</organism>
<reference evidence="2" key="1">
    <citation type="submission" date="2023-06" db="EMBL/GenBank/DDBJ databases">
        <title>Genome-scale phylogeny and comparative genomics of the fungal order Sordariales.</title>
        <authorList>
            <consortium name="Lawrence Berkeley National Laboratory"/>
            <person name="Hensen N."/>
            <person name="Bonometti L."/>
            <person name="Westerberg I."/>
            <person name="Brannstrom I.O."/>
            <person name="Guillou S."/>
            <person name="Cros-Aarteil S."/>
            <person name="Calhoun S."/>
            <person name="Haridas S."/>
            <person name="Kuo A."/>
            <person name="Mondo S."/>
            <person name="Pangilinan J."/>
            <person name="Riley R."/>
            <person name="Labutti K."/>
            <person name="Andreopoulos B."/>
            <person name="Lipzen A."/>
            <person name="Chen C."/>
            <person name="Yanf M."/>
            <person name="Daum C."/>
            <person name="Ng V."/>
            <person name="Clum A."/>
            <person name="Steindorff A."/>
            <person name="Ohm R."/>
            <person name="Martin F."/>
            <person name="Silar P."/>
            <person name="Natvig D."/>
            <person name="Lalanne C."/>
            <person name="Gautier V."/>
            <person name="Ament-Velasquez S.L."/>
            <person name="Kruys A."/>
            <person name="Hutchinson M.I."/>
            <person name="Powell A.J."/>
            <person name="Barry K."/>
            <person name="Miller A.N."/>
            <person name="Grigoriev I.V."/>
            <person name="Debuchy R."/>
            <person name="Gladieux P."/>
            <person name="Thoren M.H."/>
            <person name="Johannesson H."/>
        </authorList>
    </citation>
    <scope>NUCLEOTIDE SEQUENCE</scope>
    <source>
        <strain evidence="2">PSN4</strain>
    </source>
</reference>
<comment type="caution">
    <text evidence="2">The sequence shown here is derived from an EMBL/GenBank/DDBJ whole genome shotgun (WGS) entry which is preliminary data.</text>
</comment>
<keyword evidence="3" id="KW-1185">Reference proteome</keyword>